<reference evidence="2 3" key="1">
    <citation type="submission" date="2011-04" db="EMBL/GenBank/DDBJ databases">
        <authorList>
            <person name="Muzny D."/>
            <person name="Qin X."/>
            <person name="Deng J."/>
            <person name="Jiang H."/>
            <person name="Liu Y."/>
            <person name="Qu J."/>
            <person name="Song X.-Z."/>
            <person name="Zhang L."/>
            <person name="Thornton R."/>
            <person name="Coyle M."/>
            <person name="Francisco L."/>
            <person name="Jackson L."/>
            <person name="Javaid M."/>
            <person name="Korchina V."/>
            <person name="Kovar C."/>
            <person name="Mata R."/>
            <person name="Mathew T."/>
            <person name="Ngo R."/>
            <person name="Nguyen L."/>
            <person name="Nguyen N."/>
            <person name="Okwuonu G."/>
            <person name="Ongeri F."/>
            <person name="Pham C."/>
            <person name="Simmons D."/>
            <person name="Wilczek-Boney K."/>
            <person name="Hale W."/>
            <person name="Jakkamsetti A."/>
            <person name="Pham P."/>
            <person name="Ruth R."/>
            <person name="San Lucas F."/>
            <person name="Warren J."/>
            <person name="Zhang J."/>
            <person name="Zhao Z."/>
            <person name="Zhou C."/>
            <person name="Zhu D."/>
            <person name="Lee S."/>
            <person name="Bess C."/>
            <person name="Blankenburg K."/>
            <person name="Forbes L."/>
            <person name="Fu Q."/>
            <person name="Gubbala S."/>
            <person name="Hirani K."/>
            <person name="Jayaseelan J.C."/>
            <person name="Lara F."/>
            <person name="Munidasa M."/>
            <person name="Palculict T."/>
            <person name="Patil S."/>
            <person name="Pu L.-L."/>
            <person name="Saada N."/>
            <person name="Tang L."/>
            <person name="Weissenberger G."/>
            <person name="Zhu Y."/>
            <person name="Hemphill L."/>
            <person name="Shang Y."/>
            <person name="Youmans B."/>
            <person name="Ayvaz T."/>
            <person name="Ross M."/>
            <person name="Santibanez J."/>
            <person name="Aqrawi P."/>
            <person name="Gross S."/>
            <person name="Joshi V."/>
            <person name="Fowler G."/>
            <person name="Nazareth L."/>
            <person name="Reid J."/>
            <person name="Worley K."/>
            <person name="Petrosino J."/>
            <person name="Highlander S."/>
            <person name="Gibbs R."/>
        </authorList>
    </citation>
    <scope>NUCLEOTIDE SEQUENCE [LARGE SCALE GENOMIC DNA]</scope>
    <source>
        <strain evidence="2 3">DSM 3688</strain>
    </source>
</reference>
<accession>F9D688</accession>
<dbReference type="OrthoDB" id="1082869at2"/>
<dbReference type="EMBL" id="AFPW01000041">
    <property type="protein sequence ID" value="EGQ12483.1"/>
    <property type="molecule type" value="Genomic_DNA"/>
</dbReference>
<dbReference type="InterPro" id="IPR032293">
    <property type="entry name" value="DUF4840"/>
</dbReference>
<organism evidence="2 3">
    <name type="scientific">Prevotella dentalis (strain ATCC 49559 / DSM 3688 / JCM 13448 / NCTC 12043 / ES 2772)</name>
    <name type="common">Mitsuokella dentalis</name>
    <dbReference type="NCBI Taxonomy" id="908937"/>
    <lineage>
        <taxon>Bacteria</taxon>
        <taxon>Pseudomonadati</taxon>
        <taxon>Bacteroidota</taxon>
        <taxon>Bacteroidia</taxon>
        <taxon>Bacteroidales</taxon>
        <taxon>Prevotellaceae</taxon>
        <taxon>Prevotella</taxon>
    </lineage>
</organism>
<sequence length="209" mass="22648">MPKFNRKMKSLKIISMAACCAAALVFNACTENDSPKSLTKEEVKAAFETVKGTYKGSVIFPATNPKNAKDVTDTLDVNWTIATDSVMTIDNLPAQALVPAISDEALGKALAQQQAQSMKCYIGFYSVSPACFLINPKGLTYKFAYGTEKKEHDVVVAFYVNNSGSLGAYNATNKTLQMQIVAGGVYIDGKLQPRLIKKATPLLFKATKK</sequence>
<feature type="chain" id="PRO_5003381389" description="DUF4840 domain-containing protein" evidence="1">
    <location>
        <begin position="29"/>
        <end position="209"/>
    </location>
</feature>
<name>F9D688_PREDD</name>
<dbReference type="STRING" id="908937.Prede_2182"/>
<feature type="signal peptide" evidence="1">
    <location>
        <begin position="1"/>
        <end position="28"/>
    </location>
</feature>
<dbReference type="Proteomes" id="UP000007820">
    <property type="component" value="Unassembled WGS sequence"/>
</dbReference>
<proteinExistence type="predicted"/>
<dbReference type="Pfam" id="PF16128">
    <property type="entry name" value="DUF4840"/>
    <property type="match status" value="1"/>
</dbReference>
<gene>
    <name evidence="2" type="ORF">HMPREF9136_2366</name>
</gene>
<evidence type="ECO:0000313" key="2">
    <source>
        <dbReference type="EMBL" id="EGQ12483.1"/>
    </source>
</evidence>
<dbReference type="AlphaFoldDB" id="F9D688"/>
<keyword evidence="1" id="KW-0732">Signal</keyword>
<protein>
    <recommendedName>
        <fullName evidence="4">DUF4840 domain-containing protein</fullName>
    </recommendedName>
</protein>
<evidence type="ECO:0000256" key="1">
    <source>
        <dbReference type="SAM" id="SignalP"/>
    </source>
</evidence>
<comment type="caution">
    <text evidence="2">The sequence shown here is derived from an EMBL/GenBank/DDBJ whole genome shotgun (WGS) entry which is preliminary data.</text>
</comment>
<evidence type="ECO:0008006" key="4">
    <source>
        <dbReference type="Google" id="ProtNLM"/>
    </source>
</evidence>
<evidence type="ECO:0000313" key="3">
    <source>
        <dbReference type="Proteomes" id="UP000007820"/>
    </source>
</evidence>